<dbReference type="HOGENOM" id="CLU_2531292_0_0_1"/>
<feature type="compositionally biased region" description="Basic and acidic residues" evidence="1">
    <location>
        <begin position="9"/>
        <end position="19"/>
    </location>
</feature>
<dbReference type="Gramene" id="OMERI09G00420.1">
    <property type="protein sequence ID" value="OMERI09G00420.1"/>
    <property type="gene ID" value="OMERI09G00420"/>
</dbReference>
<dbReference type="Proteomes" id="UP000008021">
    <property type="component" value="Chromosome 9"/>
</dbReference>
<dbReference type="EnsemblPlants" id="OMERI09G00420.1">
    <property type="protein sequence ID" value="OMERI09G00420.1"/>
    <property type="gene ID" value="OMERI09G00420"/>
</dbReference>
<protein>
    <submittedName>
        <fullName evidence="2">Uncharacterized protein</fullName>
    </submittedName>
</protein>
<keyword evidence="3" id="KW-1185">Reference proteome</keyword>
<accession>A0A0E0EPE0</accession>
<feature type="compositionally biased region" description="Basic and acidic residues" evidence="1">
    <location>
        <begin position="53"/>
        <end position="84"/>
    </location>
</feature>
<evidence type="ECO:0000313" key="3">
    <source>
        <dbReference type="Proteomes" id="UP000008021"/>
    </source>
</evidence>
<evidence type="ECO:0000256" key="1">
    <source>
        <dbReference type="SAM" id="MobiDB-lite"/>
    </source>
</evidence>
<reference evidence="2" key="1">
    <citation type="submission" date="2015-04" db="UniProtKB">
        <authorList>
            <consortium name="EnsemblPlants"/>
        </authorList>
    </citation>
    <scope>IDENTIFICATION</scope>
</reference>
<feature type="region of interest" description="Disordered" evidence="1">
    <location>
        <begin position="1"/>
        <end position="84"/>
    </location>
</feature>
<name>A0A0E0EPE0_9ORYZ</name>
<feature type="compositionally biased region" description="Low complexity" evidence="1">
    <location>
        <begin position="20"/>
        <end position="30"/>
    </location>
</feature>
<dbReference type="AlphaFoldDB" id="A0A0E0EPE0"/>
<reference evidence="2" key="2">
    <citation type="submission" date="2018-05" db="EMBL/GenBank/DDBJ databases">
        <title>OmerRS3 (Oryza meridionalis Reference Sequence Version 3).</title>
        <authorList>
            <person name="Zhang J."/>
            <person name="Kudrna D."/>
            <person name="Lee S."/>
            <person name="Talag J."/>
            <person name="Welchert J."/>
            <person name="Wing R.A."/>
        </authorList>
    </citation>
    <scope>NUCLEOTIDE SEQUENCE [LARGE SCALE GENOMIC DNA]</scope>
    <source>
        <strain evidence="2">cv. OR44</strain>
    </source>
</reference>
<proteinExistence type="predicted"/>
<sequence>MPVTSSATGRDDDASREDTTAAATGSTTSGMSRLRHAHSTLERYCRSHAPTTKADRTPRTSDGGHRRQPPENEREKNKEKTFKG</sequence>
<organism evidence="2">
    <name type="scientific">Oryza meridionalis</name>
    <dbReference type="NCBI Taxonomy" id="40149"/>
    <lineage>
        <taxon>Eukaryota</taxon>
        <taxon>Viridiplantae</taxon>
        <taxon>Streptophyta</taxon>
        <taxon>Embryophyta</taxon>
        <taxon>Tracheophyta</taxon>
        <taxon>Spermatophyta</taxon>
        <taxon>Magnoliopsida</taxon>
        <taxon>Liliopsida</taxon>
        <taxon>Poales</taxon>
        <taxon>Poaceae</taxon>
        <taxon>BOP clade</taxon>
        <taxon>Oryzoideae</taxon>
        <taxon>Oryzeae</taxon>
        <taxon>Oryzinae</taxon>
        <taxon>Oryza</taxon>
    </lineage>
</organism>
<evidence type="ECO:0000313" key="2">
    <source>
        <dbReference type="EnsemblPlants" id="OMERI09G00420.1"/>
    </source>
</evidence>